<proteinExistence type="predicted"/>
<dbReference type="GO" id="GO:0003964">
    <property type="term" value="F:RNA-directed DNA polymerase activity"/>
    <property type="evidence" value="ECO:0007669"/>
    <property type="project" value="UniProtKB-KW"/>
</dbReference>
<keyword evidence="3" id="KW-1185">Reference proteome</keyword>
<dbReference type="InterPro" id="IPR012337">
    <property type="entry name" value="RNaseH-like_sf"/>
</dbReference>
<protein>
    <submittedName>
        <fullName evidence="2">Reverse transcriptase domain-containing protein</fullName>
    </submittedName>
</protein>
<name>A0ABQ5J641_9ASTR</name>
<keyword evidence="2" id="KW-0808">Transferase</keyword>
<dbReference type="Proteomes" id="UP001151760">
    <property type="component" value="Unassembled WGS sequence"/>
</dbReference>
<reference evidence="2" key="2">
    <citation type="submission" date="2022-01" db="EMBL/GenBank/DDBJ databases">
        <authorList>
            <person name="Yamashiro T."/>
            <person name="Shiraishi A."/>
            <person name="Satake H."/>
            <person name="Nakayama K."/>
        </authorList>
    </citation>
    <scope>NUCLEOTIDE SEQUENCE</scope>
</reference>
<feature type="region of interest" description="Disordered" evidence="1">
    <location>
        <begin position="207"/>
        <end position="240"/>
    </location>
</feature>
<evidence type="ECO:0000256" key="1">
    <source>
        <dbReference type="SAM" id="MobiDB-lite"/>
    </source>
</evidence>
<dbReference type="SUPFAM" id="SSF53098">
    <property type="entry name" value="Ribonuclease H-like"/>
    <property type="match status" value="1"/>
</dbReference>
<sequence>MNFVTKLPKTSTGQDTVWIIVDRLTKSAHFLPMKETVSMEKLTRHYLKEVVLRHGVPVSIISDRDSKFTSHFWQSLNKAPSTQLAPFEGVTDWYQNQVIENQVMAALGSISVEVLVASEVGASAVASPARVLDLDTHSSSEADPSESSPPPVSIAPMISPFLYVESEPAEQRPKRHESLTPSSEFPLAPIVACWELCIPNLVPSKWNQESRRRDAWNTRNKDKDNGRRSGKQKDSKALVI</sequence>
<reference evidence="2" key="1">
    <citation type="journal article" date="2022" name="Int. J. Mol. Sci.">
        <title>Draft Genome of Tanacetum Coccineum: Genomic Comparison of Closely Related Tanacetum-Family Plants.</title>
        <authorList>
            <person name="Yamashiro T."/>
            <person name="Shiraishi A."/>
            <person name="Nakayama K."/>
            <person name="Satake H."/>
        </authorList>
    </citation>
    <scope>NUCLEOTIDE SEQUENCE</scope>
</reference>
<dbReference type="InterPro" id="IPR036397">
    <property type="entry name" value="RNaseH_sf"/>
</dbReference>
<keyword evidence="2" id="KW-0548">Nucleotidyltransferase</keyword>
<keyword evidence="2" id="KW-0695">RNA-directed DNA polymerase</keyword>
<dbReference type="PANTHER" id="PTHR35046:SF18">
    <property type="entry name" value="RNA-DIRECTED DNA POLYMERASE"/>
    <property type="match status" value="1"/>
</dbReference>
<accession>A0ABQ5J641</accession>
<gene>
    <name evidence="2" type="ORF">Tco_1123089</name>
</gene>
<evidence type="ECO:0000313" key="3">
    <source>
        <dbReference type="Proteomes" id="UP001151760"/>
    </source>
</evidence>
<organism evidence="2 3">
    <name type="scientific">Tanacetum coccineum</name>
    <dbReference type="NCBI Taxonomy" id="301880"/>
    <lineage>
        <taxon>Eukaryota</taxon>
        <taxon>Viridiplantae</taxon>
        <taxon>Streptophyta</taxon>
        <taxon>Embryophyta</taxon>
        <taxon>Tracheophyta</taxon>
        <taxon>Spermatophyta</taxon>
        <taxon>Magnoliopsida</taxon>
        <taxon>eudicotyledons</taxon>
        <taxon>Gunneridae</taxon>
        <taxon>Pentapetalae</taxon>
        <taxon>asterids</taxon>
        <taxon>campanulids</taxon>
        <taxon>Asterales</taxon>
        <taxon>Asteraceae</taxon>
        <taxon>Asteroideae</taxon>
        <taxon>Anthemideae</taxon>
        <taxon>Anthemidinae</taxon>
        <taxon>Tanacetum</taxon>
    </lineage>
</organism>
<dbReference type="Gene3D" id="3.30.420.10">
    <property type="entry name" value="Ribonuclease H-like superfamily/Ribonuclease H"/>
    <property type="match status" value="1"/>
</dbReference>
<dbReference type="EMBL" id="BQNB010021462">
    <property type="protein sequence ID" value="GJU06659.1"/>
    <property type="molecule type" value="Genomic_DNA"/>
</dbReference>
<dbReference type="PANTHER" id="PTHR35046">
    <property type="entry name" value="ZINC KNUCKLE (CCHC-TYPE) FAMILY PROTEIN"/>
    <property type="match status" value="1"/>
</dbReference>
<comment type="caution">
    <text evidence="2">The sequence shown here is derived from an EMBL/GenBank/DDBJ whole genome shotgun (WGS) entry which is preliminary data.</text>
</comment>
<feature type="compositionally biased region" description="Basic and acidic residues" evidence="1">
    <location>
        <begin position="208"/>
        <end position="240"/>
    </location>
</feature>
<evidence type="ECO:0000313" key="2">
    <source>
        <dbReference type="EMBL" id="GJU06659.1"/>
    </source>
</evidence>